<dbReference type="PANTHER" id="PTHR45458">
    <property type="entry name" value="SHORT-CHAIN DEHYDROGENASE/REDUCTASE SDR"/>
    <property type="match status" value="1"/>
</dbReference>
<dbReference type="Gene3D" id="3.40.50.720">
    <property type="entry name" value="NAD(P)-binding Rossmann-like Domain"/>
    <property type="match status" value="1"/>
</dbReference>
<gene>
    <name evidence="2" type="ORF">RAG0_08809</name>
</gene>
<dbReference type="InterPro" id="IPR020904">
    <property type="entry name" value="Sc_DH/Rdtase_CS"/>
</dbReference>
<dbReference type="GO" id="GO:0016616">
    <property type="term" value="F:oxidoreductase activity, acting on the CH-OH group of donors, NAD or NADP as acceptor"/>
    <property type="evidence" value="ECO:0007669"/>
    <property type="project" value="TreeGrafter"/>
</dbReference>
<protein>
    <submittedName>
        <fullName evidence="2">Related to protoporphyrinogen oxidase</fullName>
    </submittedName>
</protein>
<evidence type="ECO:0000313" key="3">
    <source>
        <dbReference type="Proteomes" id="UP000178912"/>
    </source>
</evidence>
<dbReference type="PRINTS" id="PR00081">
    <property type="entry name" value="GDHRDH"/>
</dbReference>
<accession>A0A1E1KSG8</accession>
<organism evidence="2 3">
    <name type="scientific">Rhynchosporium agropyri</name>
    <dbReference type="NCBI Taxonomy" id="914238"/>
    <lineage>
        <taxon>Eukaryota</taxon>
        <taxon>Fungi</taxon>
        <taxon>Dikarya</taxon>
        <taxon>Ascomycota</taxon>
        <taxon>Pezizomycotina</taxon>
        <taxon>Leotiomycetes</taxon>
        <taxon>Helotiales</taxon>
        <taxon>Ploettnerulaceae</taxon>
        <taxon>Rhynchosporium</taxon>
    </lineage>
</organism>
<dbReference type="PANTHER" id="PTHR45458:SF1">
    <property type="entry name" value="SHORT CHAIN DEHYDROGENASE"/>
    <property type="match status" value="1"/>
</dbReference>
<keyword evidence="3" id="KW-1185">Reference proteome</keyword>
<dbReference type="Proteomes" id="UP000178912">
    <property type="component" value="Unassembled WGS sequence"/>
</dbReference>
<name>A0A1E1KSG8_9HELO</name>
<sequence>MTLWIVTGANRGLGLEFIAQLSTDTSNTVIACVRSLSASHNALQAFQQKNSSITILECDTGSESSIKDFGSKFSSQFGSGTKIDFLLNNAGINTTAAQTSLTMTGDSLMNHMNVNVMGPARIVQVLDGHLKEGSVVMNMTSGLGSLSYNATKNPPQATVYAMSKAALNMLTVHQGGQFKDRGVKFLCIDPGWVKTDMGGSNALLEKEESIAGMLKVLKDESTKSGEYLEYNGNKREW</sequence>
<evidence type="ECO:0000256" key="1">
    <source>
        <dbReference type="ARBA" id="ARBA00022857"/>
    </source>
</evidence>
<keyword evidence="1" id="KW-0521">NADP</keyword>
<dbReference type="InterPro" id="IPR036291">
    <property type="entry name" value="NAD(P)-bd_dom_sf"/>
</dbReference>
<dbReference type="InterPro" id="IPR002347">
    <property type="entry name" value="SDR_fam"/>
</dbReference>
<dbReference type="InterPro" id="IPR052184">
    <property type="entry name" value="SDR_enzymes"/>
</dbReference>
<dbReference type="OrthoDB" id="9876299at2759"/>
<dbReference type="EMBL" id="FJUX01000049">
    <property type="protein sequence ID" value="CZT00951.1"/>
    <property type="molecule type" value="Genomic_DNA"/>
</dbReference>
<reference evidence="3" key="1">
    <citation type="submission" date="2016-03" db="EMBL/GenBank/DDBJ databases">
        <authorList>
            <person name="Guldener U."/>
        </authorList>
    </citation>
    <scope>NUCLEOTIDE SEQUENCE [LARGE SCALE GENOMIC DNA]</scope>
    <source>
        <strain evidence="3">04CH-RAC-A.6.1</strain>
    </source>
</reference>
<dbReference type="PROSITE" id="PS00061">
    <property type="entry name" value="ADH_SHORT"/>
    <property type="match status" value="1"/>
</dbReference>
<evidence type="ECO:0000313" key="2">
    <source>
        <dbReference type="EMBL" id="CZT00951.1"/>
    </source>
</evidence>
<dbReference type="AlphaFoldDB" id="A0A1E1KSG8"/>
<proteinExistence type="predicted"/>
<dbReference type="Pfam" id="PF00106">
    <property type="entry name" value="adh_short"/>
    <property type="match status" value="1"/>
</dbReference>
<dbReference type="SUPFAM" id="SSF51735">
    <property type="entry name" value="NAD(P)-binding Rossmann-fold domains"/>
    <property type="match status" value="1"/>
</dbReference>